<dbReference type="AlphaFoldDB" id="Q7UFT9"/>
<dbReference type="HOGENOM" id="CLU_3275767_0_0_0"/>
<dbReference type="Proteomes" id="UP000001025">
    <property type="component" value="Chromosome"/>
</dbReference>
<gene>
    <name evidence="1" type="ordered locus">RB8344</name>
</gene>
<dbReference type="KEGG" id="rba:RB8344"/>
<evidence type="ECO:0000313" key="2">
    <source>
        <dbReference type="Proteomes" id="UP000001025"/>
    </source>
</evidence>
<proteinExistence type="predicted"/>
<name>Q7UFT9_RHOBA</name>
<keyword evidence="2" id="KW-1185">Reference proteome</keyword>
<dbReference type="EMBL" id="BX294147">
    <property type="protein sequence ID" value="CAD78591.1"/>
    <property type="molecule type" value="Genomic_DNA"/>
</dbReference>
<dbReference type="EnsemblBacteria" id="CAD78591">
    <property type="protein sequence ID" value="CAD78591"/>
    <property type="gene ID" value="RB8344"/>
</dbReference>
<dbReference type="InParanoid" id="Q7UFT9"/>
<reference evidence="1 2" key="1">
    <citation type="journal article" date="2003" name="Proc. Natl. Acad. Sci. U.S.A.">
        <title>Complete genome sequence of the marine planctomycete Pirellula sp. strain 1.</title>
        <authorList>
            <person name="Gloeckner F.O."/>
            <person name="Kube M."/>
            <person name="Bauer M."/>
            <person name="Teeling H."/>
            <person name="Lombardot T."/>
            <person name="Ludwig W."/>
            <person name="Gade D."/>
            <person name="Beck A."/>
            <person name="Borzym K."/>
            <person name="Heitmann K."/>
            <person name="Rabus R."/>
            <person name="Schlesner H."/>
            <person name="Amann R."/>
            <person name="Reinhardt R."/>
        </authorList>
    </citation>
    <scope>NUCLEOTIDE SEQUENCE [LARGE SCALE GENOMIC DNA]</scope>
    <source>
        <strain evidence="2">DSM 10527 / NCIMB 13988 / SH1</strain>
    </source>
</reference>
<sequence>MKSRSDFDGRLPLNAKISPACHIAGEIKCLSWIVCSRNNKF</sequence>
<organism evidence="1 2">
    <name type="scientific">Rhodopirellula baltica (strain DSM 10527 / NCIMB 13988 / SH1)</name>
    <dbReference type="NCBI Taxonomy" id="243090"/>
    <lineage>
        <taxon>Bacteria</taxon>
        <taxon>Pseudomonadati</taxon>
        <taxon>Planctomycetota</taxon>
        <taxon>Planctomycetia</taxon>
        <taxon>Pirellulales</taxon>
        <taxon>Pirellulaceae</taxon>
        <taxon>Rhodopirellula</taxon>
    </lineage>
</organism>
<protein>
    <submittedName>
        <fullName evidence="1">Uncharacterized protein</fullName>
    </submittedName>
</protein>
<evidence type="ECO:0000313" key="1">
    <source>
        <dbReference type="EMBL" id="CAD78591.1"/>
    </source>
</evidence>
<accession>Q7UFT9</accession>